<reference evidence="1" key="1">
    <citation type="submission" date="2019-08" db="EMBL/GenBank/DDBJ databases">
        <authorList>
            <person name="Kucharzyk K."/>
            <person name="Murdoch R.W."/>
            <person name="Higgins S."/>
            <person name="Loffler F."/>
        </authorList>
    </citation>
    <scope>NUCLEOTIDE SEQUENCE</scope>
</reference>
<gene>
    <name evidence="1" type="ORF">SDC9_142538</name>
</gene>
<dbReference type="EMBL" id="VSSQ01041888">
    <property type="protein sequence ID" value="MPM95384.1"/>
    <property type="molecule type" value="Genomic_DNA"/>
</dbReference>
<evidence type="ECO:0000313" key="1">
    <source>
        <dbReference type="EMBL" id="MPM95384.1"/>
    </source>
</evidence>
<accession>A0A645E0R7</accession>
<organism evidence="1">
    <name type="scientific">bioreactor metagenome</name>
    <dbReference type="NCBI Taxonomy" id="1076179"/>
    <lineage>
        <taxon>unclassified sequences</taxon>
        <taxon>metagenomes</taxon>
        <taxon>ecological metagenomes</taxon>
    </lineage>
</organism>
<dbReference type="AlphaFoldDB" id="A0A645E0R7"/>
<protein>
    <submittedName>
        <fullName evidence="1">Uncharacterized protein</fullName>
    </submittedName>
</protein>
<sequence length="111" mass="11757">MRGELDPVLPQRSGNQVPVRAEYHRGNNDARVLLEPFPESCAGQIRCGRIALPGPGARALDIGTVADGTSLGEEIFPLLFCAEAGAAWVSSRAPSKAMKHSLACKGACRRS</sequence>
<proteinExistence type="predicted"/>
<comment type="caution">
    <text evidence="1">The sequence shown here is derived from an EMBL/GenBank/DDBJ whole genome shotgun (WGS) entry which is preliminary data.</text>
</comment>
<name>A0A645E0R7_9ZZZZ</name>